<accession>A0A6A0AGX8</accession>
<protein>
    <submittedName>
        <fullName evidence="1">Uncharacterized protein</fullName>
    </submittedName>
</protein>
<dbReference type="Proteomes" id="UP000485058">
    <property type="component" value="Unassembled WGS sequence"/>
</dbReference>
<organism evidence="1 2">
    <name type="scientific">Haematococcus lacustris</name>
    <name type="common">Green alga</name>
    <name type="synonym">Haematococcus pluvialis</name>
    <dbReference type="NCBI Taxonomy" id="44745"/>
    <lineage>
        <taxon>Eukaryota</taxon>
        <taxon>Viridiplantae</taxon>
        <taxon>Chlorophyta</taxon>
        <taxon>core chlorophytes</taxon>
        <taxon>Chlorophyceae</taxon>
        <taxon>CS clade</taxon>
        <taxon>Chlamydomonadales</taxon>
        <taxon>Haematococcaceae</taxon>
        <taxon>Haematococcus</taxon>
    </lineage>
</organism>
<name>A0A6A0AGX8_HAELA</name>
<comment type="caution">
    <text evidence="1">The sequence shown here is derived from an EMBL/GenBank/DDBJ whole genome shotgun (WGS) entry which is preliminary data.</text>
</comment>
<reference evidence="1 2" key="1">
    <citation type="submission" date="2020-02" db="EMBL/GenBank/DDBJ databases">
        <title>Draft genome sequence of Haematococcus lacustris strain NIES-144.</title>
        <authorList>
            <person name="Morimoto D."/>
            <person name="Nakagawa S."/>
            <person name="Yoshida T."/>
            <person name="Sawayama S."/>
        </authorList>
    </citation>
    <scope>NUCLEOTIDE SEQUENCE [LARGE SCALE GENOMIC DNA]</scope>
    <source>
        <strain evidence="1 2">NIES-144</strain>
    </source>
</reference>
<keyword evidence="2" id="KW-1185">Reference proteome</keyword>
<proteinExistence type="predicted"/>
<evidence type="ECO:0000313" key="1">
    <source>
        <dbReference type="EMBL" id="GFH31996.1"/>
    </source>
</evidence>
<gene>
    <name evidence="1" type="ORF">HaLaN_31140</name>
</gene>
<dbReference type="AlphaFoldDB" id="A0A6A0AGX8"/>
<sequence>MRQRVAAKSTRTSMCSTSIIIGAAPAHWSHPQARHIFIGQSGWPAGRPRLASGQVAMLLQWYNKKQLPPSVVMKKAEASNCLVEEAEPGGGSDGADWHMSLSMAQAHARGRTRAAEYTSMYVAGFFSYIEVGCGPRESNPGGNLVQPRLILD</sequence>
<evidence type="ECO:0000313" key="2">
    <source>
        <dbReference type="Proteomes" id="UP000485058"/>
    </source>
</evidence>
<dbReference type="EMBL" id="BLLF01006145">
    <property type="protein sequence ID" value="GFH31996.1"/>
    <property type="molecule type" value="Genomic_DNA"/>
</dbReference>